<dbReference type="Gramene" id="KGN57613">
    <property type="protein sequence ID" value="KGN57613"/>
    <property type="gene ID" value="Csa_3G229390"/>
</dbReference>
<organism evidence="1 2">
    <name type="scientific">Cucumis sativus</name>
    <name type="common">Cucumber</name>
    <dbReference type="NCBI Taxonomy" id="3659"/>
    <lineage>
        <taxon>Eukaryota</taxon>
        <taxon>Viridiplantae</taxon>
        <taxon>Streptophyta</taxon>
        <taxon>Embryophyta</taxon>
        <taxon>Tracheophyta</taxon>
        <taxon>Spermatophyta</taxon>
        <taxon>Magnoliopsida</taxon>
        <taxon>eudicotyledons</taxon>
        <taxon>Gunneridae</taxon>
        <taxon>Pentapetalae</taxon>
        <taxon>rosids</taxon>
        <taxon>fabids</taxon>
        <taxon>Cucurbitales</taxon>
        <taxon>Cucurbitaceae</taxon>
        <taxon>Benincaseae</taxon>
        <taxon>Cucumis</taxon>
    </lineage>
</organism>
<reference evidence="1 2" key="2">
    <citation type="journal article" date="2009" name="PLoS ONE">
        <title>An integrated genetic and cytogenetic map of the cucumber genome.</title>
        <authorList>
            <person name="Ren Y."/>
            <person name="Zhang Z."/>
            <person name="Liu J."/>
            <person name="Staub J.E."/>
            <person name="Han Y."/>
            <person name="Cheng Z."/>
            <person name="Li X."/>
            <person name="Lu J."/>
            <person name="Miao H."/>
            <person name="Kang H."/>
            <person name="Xie B."/>
            <person name="Gu X."/>
            <person name="Wang X."/>
            <person name="Du Y."/>
            <person name="Jin W."/>
            <person name="Huang S."/>
        </authorList>
    </citation>
    <scope>NUCLEOTIDE SEQUENCE [LARGE SCALE GENOMIC DNA]</scope>
    <source>
        <strain evidence="2">cv. 9930</strain>
    </source>
</reference>
<protein>
    <submittedName>
        <fullName evidence="1">Uncharacterized protein</fullName>
    </submittedName>
</protein>
<proteinExistence type="predicted"/>
<gene>
    <name evidence="1" type="ORF">Csa_3G229390</name>
</gene>
<sequence length="80" mass="9141">MALLLGNRRNSSSSSSALPLAHPFFRKKELELHSPFSVSSKDFEGSPIDHEMFTHEDIKGTDFQALVTFPFNNRLQWTFV</sequence>
<reference evidence="1 2" key="4">
    <citation type="journal article" date="2011" name="BMC Genomics">
        <title>RNA-Seq improves annotation of protein-coding genes in the cucumber genome.</title>
        <authorList>
            <person name="Li Z."/>
            <person name="Zhang Z."/>
            <person name="Yan P."/>
            <person name="Huang S."/>
            <person name="Fei Z."/>
            <person name="Lin K."/>
        </authorList>
    </citation>
    <scope>NUCLEOTIDE SEQUENCE [LARGE SCALE GENOMIC DNA]</scope>
    <source>
        <strain evidence="2">cv. 9930</strain>
    </source>
</reference>
<dbReference type="EMBL" id="CM002924">
    <property type="protein sequence ID" value="KGN57613.1"/>
    <property type="molecule type" value="Genomic_DNA"/>
</dbReference>
<dbReference type="AlphaFoldDB" id="A0A0A0L774"/>
<name>A0A0A0L774_CUCSA</name>
<evidence type="ECO:0000313" key="1">
    <source>
        <dbReference type="EMBL" id="KGN57613.1"/>
    </source>
</evidence>
<accession>A0A0A0L774</accession>
<reference evidence="1 2" key="1">
    <citation type="journal article" date="2009" name="Nat. Genet.">
        <title>The genome of the cucumber, Cucumis sativus L.</title>
        <authorList>
            <person name="Huang S."/>
            <person name="Li R."/>
            <person name="Zhang Z."/>
            <person name="Li L."/>
            <person name="Gu X."/>
            <person name="Fan W."/>
            <person name="Lucas W.J."/>
            <person name="Wang X."/>
            <person name="Xie B."/>
            <person name="Ni P."/>
            <person name="Ren Y."/>
            <person name="Zhu H."/>
            <person name="Li J."/>
            <person name="Lin K."/>
            <person name="Jin W."/>
            <person name="Fei Z."/>
            <person name="Li G."/>
            <person name="Staub J."/>
            <person name="Kilian A."/>
            <person name="van der Vossen E.A."/>
            <person name="Wu Y."/>
            <person name="Guo J."/>
            <person name="He J."/>
            <person name="Jia Z."/>
            <person name="Ren Y."/>
            <person name="Tian G."/>
            <person name="Lu Y."/>
            <person name="Ruan J."/>
            <person name="Qian W."/>
            <person name="Wang M."/>
            <person name="Huang Q."/>
            <person name="Li B."/>
            <person name="Xuan Z."/>
            <person name="Cao J."/>
            <person name="Asan"/>
            <person name="Wu Z."/>
            <person name="Zhang J."/>
            <person name="Cai Q."/>
            <person name="Bai Y."/>
            <person name="Zhao B."/>
            <person name="Han Y."/>
            <person name="Li Y."/>
            <person name="Li X."/>
            <person name="Wang S."/>
            <person name="Shi Q."/>
            <person name="Liu S."/>
            <person name="Cho W.K."/>
            <person name="Kim J.Y."/>
            <person name="Xu Y."/>
            <person name="Heller-Uszynska K."/>
            <person name="Miao H."/>
            <person name="Cheng Z."/>
            <person name="Zhang S."/>
            <person name="Wu J."/>
            <person name="Yang Y."/>
            <person name="Kang H."/>
            <person name="Li M."/>
            <person name="Liang H."/>
            <person name="Ren X."/>
            <person name="Shi Z."/>
            <person name="Wen M."/>
            <person name="Jian M."/>
            <person name="Yang H."/>
            <person name="Zhang G."/>
            <person name="Yang Z."/>
            <person name="Chen R."/>
            <person name="Liu S."/>
            <person name="Li J."/>
            <person name="Ma L."/>
            <person name="Liu H."/>
            <person name="Zhou Y."/>
            <person name="Zhao J."/>
            <person name="Fang X."/>
            <person name="Li G."/>
            <person name="Fang L."/>
            <person name="Li Y."/>
            <person name="Liu D."/>
            <person name="Zheng H."/>
            <person name="Zhang Y."/>
            <person name="Qin N."/>
            <person name="Li Z."/>
            <person name="Yang G."/>
            <person name="Yang S."/>
            <person name="Bolund L."/>
            <person name="Kristiansen K."/>
            <person name="Zheng H."/>
            <person name="Li S."/>
            <person name="Zhang X."/>
            <person name="Yang H."/>
            <person name="Wang J."/>
            <person name="Sun R."/>
            <person name="Zhang B."/>
            <person name="Jiang S."/>
            <person name="Wang J."/>
            <person name="Du Y."/>
            <person name="Li S."/>
        </authorList>
    </citation>
    <scope>NUCLEOTIDE SEQUENCE [LARGE SCALE GENOMIC DNA]</scope>
    <source>
        <strain evidence="2">cv. 9930</strain>
    </source>
</reference>
<evidence type="ECO:0000313" key="2">
    <source>
        <dbReference type="Proteomes" id="UP000029981"/>
    </source>
</evidence>
<reference evidence="1 2" key="3">
    <citation type="journal article" date="2010" name="BMC Genomics">
        <title>Transcriptome sequencing and comparative analysis of cucumber flowers with different sex types.</title>
        <authorList>
            <person name="Guo S."/>
            <person name="Zheng Y."/>
            <person name="Joung J.G."/>
            <person name="Liu S."/>
            <person name="Zhang Z."/>
            <person name="Crasta O.R."/>
            <person name="Sobral B.W."/>
            <person name="Xu Y."/>
            <person name="Huang S."/>
            <person name="Fei Z."/>
        </authorList>
    </citation>
    <scope>NUCLEOTIDE SEQUENCE [LARGE SCALE GENOMIC DNA]</scope>
    <source>
        <strain evidence="2">cv. 9930</strain>
    </source>
</reference>
<dbReference type="Proteomes" id="UP000029981">
    <property type="component" value="Chromosome 3"/>
</dbReference>
<keyword evidence="2" id="KW-1185">Reference proteome</keyword>